<reference evidence="1" key="1">
    <citation type="submission" date="2014-11" db="EMBL/GenBank/DDBJ databases">
        <authorList>
            <person name="Amaro Gonzalez C."/>
        </authorList>
    </citation>
    <scope>NUCLEOTIDE SEQUENCE</scope>
</reference>
<dbReference type="AlphaFoldDB" id="A0A0E9XQH8"/>
<organism evidence="1">
    <name type="scientific">Anguilla anguilla</name>
    <name type="common">European freshwater eel</name>
    <name type="synonym">Muraena anguilla</name>
    <dbReference type="NCBI Taxonomy" id="7936"/>
    <lineage>
        <taxon>Eukaryota</taxon>
        <taxon>Metazoa</taxon>
        <taxon>Chordata</taxon>
        <taxon>Craniata</taxon>
        <taxon>Vertebrata</taxon>
        <taxon>Euteleostomi</taxon>
        <taxon>Actinopterygii</taxon>
        <taxon>Neopterygii</taxon>
        <taxon>Teleostei</taxon>
        <taxon>Anguilliformes</taxon>
        <taxon>Anguillidae</taxon>
        <taxon>Anguilla</taxon>
    </lineage>
</organism>
<proteinExistence type="predicted"/>
<evidence type="ECO:0000313" key="1">
    <source>
        <dbReference type="EMBL" id="JAI04875.1"/>
    </source>
</evidence>
<sequence>MRGYIVNNVIHVDKTASSGKSTSSNSELFLTIGTNTAV</sequence>
<dbReference type="EMBL" id="GBXM01003703">
    <property type="protein sequence ID" value="JAI04875.1"/>
    <property type="molecule type" value="Transcribed_RNA"/>
</dbReference>
<reference evidence="1" key="2">
    <citation type="journal article" date="2015" name="Fish Shellfish Immunol.">
        <title>Early steps in the European eel (Anguilla anguilla)-Vibrio vulnificus interaction in the gills: Role of the RtxA13 toxin.</title>
        <authorList>
            <person name="Callol A."/>
            <person name="Pajuelo D."/>
            <person name="Ebbesson L."/>
            <person name="Teles M."/>
            <person name="MacKenzie S."/>
            <person name="Amaro C."/>
        </authorList>
    </citation>
    <scope>NUCLEOTIDE SEQUENCE</scope>
</reference>
<protein>
    <submittedName>
        <fullName evidence="1">Uncharacterized protein</fullName>
    </submittedName>
</protein>
<name>A0A0E9XQH8_ANGAN</name>
<accession>A0A0E9XQH8</accession>